<evidence type="ECO:0000256" key="1">
    <source>
        <dbReference type="SAM" id="MobiDB-lite"/>
    </source>
</evidence>
<reference evidence="5" key="3">
    <citation type="submission" date="2025-04" db="UniProtKB">
        <authorList>
            <consortium name="RefSeq"/>
        </authorList>
    </citation>
    <scope>IDENTIFICATION</scope>
    <source>
        <strain evidence="5">CBS 781.70</strain>
    </source>
</reference>
<dbReference type="GeneID" id="54415283"/>
<keyword evidence="4" id="KW-1185">Reference proteome</keyword>
<gene>
    <name evidence="3 5" type="ORF">P152DRAFT_251604</name>
</gene>
<feature type="domain" description="F-box" evidence="2">
    <location>
        <begin position="229"/>
        <end position="275"/>
    </location>
</feature>
<feature type="compositionally biased region" description="Basic and acidic residues" evidence="1">
    <location>
        <begin position="1"/>
        <end position="18"/>
    </location>
</feature>
<reference evidence="3 5" key="1">
    <citation type="submission" date="2020-01" db="EMBL/GenBank/DDBJ databases">
        <authorList>
            <consortium name="DOE Joint Genome Institute"/>
            <person name="Haridas S."/>
            <person name="Albert R."/>
            <person name="Binder M."/>
            <person name="Bloem J."/>
            <person name="Labutti K."/>
            <person name="Salamov A."/>
            <person name="Andreopoulos B."/>
            <person name="Baker S.E."/>
            <person name="Barry K."/>
            <person name="Bills G."/>
            <person name="Bluhm B.H."/>
            <person name="Cannon C."/>
            <person name="Castanera R."/>
            <person name="Culley D.E."/>
            <person name="Daum C."/>
            <person name="Ezra D."/>
            <person name="Gonzalez J.B."/>
            <person name="Henrissat B."/>
            <person name="Kuo A."/>
            <person name="Liang C."/>
            <person name="Lipzen A."/>
            <person name="Lutzoni F."/>
            <person name="Magnuson J."/>
            <person name="Mondo S."/>
            <person name="Nolan M."/>
            <person name="Ohm R."/>
            <person name="Pangilinan J."/>
            <person name="Park H.-J."/>
            <person name="Ramirez L."/>
            <person name="Alfaro M."/>
            <person name="Sun H."/>
            <person name="Tritt A."/>
            <person name="Yoshinaga Y."/>
            <person name="Zwiers L.-H."/>
            <person name="Turgeon B.G."/>
            <person name="Goodwin S.B."/>
            <person name="Spatafora J.W."/>
            <person name="Crous P.W."/>
            <person name="Grigoriev I.V."/>
        </authorList>
    </citation>
    <scope>NUCLEOTIDE SEQUENCE</scope>
    <source>
        <strain evidence="3 5">CBS 781.70</strain>
    </source>
</reference>
<dbReference type="OrthoDB" id="2687876at2759"/>
<dbReference type="SMART" id="SM00256">
    <property type="entry name" value="FBOX"/>
    <property type="match status" value="2"/>
</dbReference>
<evidence type="ECO:0000259" key="2">
    <source>
        <dbReference type="PROSITE" id="PS50181"/>
    </source>
</evidence>
<reference evidence="5" key="2">
    <citation type="submission" date="2020-04" db="EMBL/GenBank/DDBJ databases">
        <authorList>
            <consortium name="NCBI Genome Project"/>
        </authorList>
    </citation>
    <scope>NUCLEOTIDE SEQUENCE</scope>
    <source>
        <strain evidence="5">CBS 781.70</strain>
    </source>
</reference>
<feature type="region of interest" description="Disordered" evidence="1">
    <location>
        <begin position="1"/>
        <end position="39"/>
    </location>
</feature>
<evidence type="ECO:0000313" key="4">
    <source>
        <dbReference type="Proteomes" id="UP000504638"/>
    </source>
</evidence>
<evidence type="ECO:0000313" key="3">
    <source>
        <dbReference type="EMBL" id="KAF1808188.1"/>
    </source>
</evidence>
<dbReference type="AlphaFoldDB" id="A0A6G1FR32"/>
<protein>
    <recommendedName>
        <fullName evidence="2">F-box domain-containing protein</fullName>
    </recommendedName>
</protein>
<sequence>MVLGRGPRDRQLAAAERRKAYKAKIKAQRKKKDKHRRYKTEALERKVKEATDNLILNSQIQQQNPNVGFQTTTNRGSAGLTKCPTVGEVNVVQTVFERREGTVDDWGVGKITAVQRKQSIQNSGISSSQAKQVLGKLLPELEDLVIEPSSKHRVWTLDCNNLARYCPLDYGRVKTPPGALGTLDCLPVEVLTNIVTFMDIPTVVRFKSLSTFARDVVLSMLEHKTTFSLGPLDRLPDQIFAKIFNSITIDSVMSFRLVNKKAREKVDELRKFHDLVTKAPDVLRSIQSLKLGKLYTLLTLASTLRRRYCEICGDAAGYIYLLRNTRVCFLCFTHDMRFLPLFEPNLRDLGIPWESMKHLPHCTSIPGKYSQGKKRCCKTQLFDAVAAQRDAYWRRDRSAHSQPKEHNRKYLKQKIRLNELSDAWTRMDRGLKKGHSNDGYAFNPRRFMGVVRAPWFMRADSMASWGIHCVGCQNEGRSRSSGMHWRRLFTPATFAKHIEECGPVLSWTDGRLMFARHQNLNEPGEAERLLDADVRKRTGLSLKERARRVQTDVELEGPIGSTGSAGLNDNIDEEDGELERRRHALLQMIGVSDDD</sequence>
<evidence type="ECO:0000313" key="5">
    <source>
        <dbReference type="RefSeq" id="XP_033529819.1"/>
    </source>
</evidence>
<accession>A0A6G1FR32</accession>
<dbReference type="Pfam" id="PF00646">
    <property type="entry name" value="F-box"/>
    <property type="match status" value="2"/>
</dbReference>
<dbReference type="InterPro" id="IPR001810">
    <property type="entry name" value="F-box_dom"/>
</dbReference>
<dbReference type="PROSITE" id="PS50181">
    <property type="entry name" value="FBOX"/>
    <property type="match status" value="1"/>
</dbReference>
<dbReference type="EMBL" id="ML975188">
    <property type="protein sequence ID" value="KAF1808188.1"/>
    <property type="molecule type" value="Genomic_DNA"/>
</dbReference>
<name>A0A6G1FR32_9PEZI</name>
<organism evidence="3">
    <name type="scientific">Eremomyces bilateralis CBS 781.70</name>
    <dbReference type="NCBI Taxonomy" id="1392243"/>
    <lineage>
        <taxon>Eukaryota</taxon>
        <taxon>Fungi</taxon>
        <taxon>Dikarya</taxon>
        <taxon>Ascomycota</taxon>
        <taxon>Pezizomycotina</taxon>
        <taxon>Dothideomycetes</taxon>
        <taxon>Dothideomycetes incertae sedis</taxon>
        <taxon>Eremomycetales</taxon>
        <taxon>Eremomycetaceae</taxon>
        <taxon>Eremomyces</taxon>
    </lineage>
</organism>
<dbReference type="RefSeq" id="XP_033529819.1">
    <property type="nucleotide sequence ID" value="XM_033674713.1"/>
</dbReference>
<proteinExistence type="predicted"/>
<feature type="compositionally biased region" description="Basic residues" evidence="1">
    <location>
        <begin position="19"/>
        <end position="38"/>
    </location>
</feature>
<dbReference type="Proteomes" id="UP000504638">
    <property type="component" value="Unplaced"/>
</dbReference>